<keyword evidence="3" id="KW-1185">Reference proteome</keyword>
<feature type="compositionally biased region" description="Basic and acidic residues" evidence="1">
    <location>
        <begin position="518"/>
        <end position="529"/>
    </location>
</feature>
<gene>
    <name evidence="2" type="ORF">EJ05DRAFT_479024</name>
</gene>
<feature type="compositionally biased region" description="Polar residues" evidence="1">
    <location>
        <begin position="183"/>
        <end position="194"/>
    </location>
</feature>
<evidence type="ECO:0000313" key="3">
    <source>
        <dbReference type="Proteomes" id="UP000799437"/>
    </source>
</evidence>
<feature type="compositionally biased region" description="Basic and acidic residues" evidence="1">
    <location>
        <begin position="281"/>
        <end position="292"/>
    </location>
</feature>
<dbReference type="RefSeq" id="XP_033597682.1">
    <property type="nucleotide sequence ID" value="XM_033744580.1"/>
</dbReference>
<name>A0A6A6W2I0_9PEZI</name>
<reference evidence="2" key="1">
    <citation type="journal article" date="2020" name="Stud. Mycol.">
        <title>101 Dothideomycetes genomes: a test case for predicting lifestyles and emergence of pathogens.</title>
        <authorList>
            <person name="Haridas S."/>
            <person name="Albert R."/>
            <person name="Binder M."/>
            <person name="Bloem J."/>
            <person name="Labutti K."/>
            <person name="Salamov A."/>
            <person name="Andreopoulos B."/>
            <person name="Baker S."/>
            <person name="Barry K."/>
            <person name="Bills G."/>
            <person name="Bluhm B."/>
            <person name="Cannon C."/>
            <person name="Castanera R."/>
            <person name="Culley D."/>
            <person name="Daum C."/>
            <person name="Ezra D."/>
            <person name="Gonzalez J."/>
            <person name="Henrissat B."/>
            <person name="Kuo A."/>
            <person name="Liang C."/>
            <person name="Lipzen A."/>
            <person name="Lutzoni F."/>
            <person name="Magnuson J."/>
            <person name="Mondo S."/>
            <person name="Nolan M."/>
            <person name="Ohm R."/>
            <person name="Pangilinan J."/>
            <person name="Park H.-J."/>
            <person name="Ramirez L."/>
            <person name="Alfaro M."/>
            <person name="Sun H."/>
            <person name="Tritt A."/>
            <person name="Yoshinaga Y."/>
            <person name="Zwiers L.-H."/>
            <person name="Turgeon B."/>
            <person name="Goodwin S."/>
            <person name="Spatafora J."/>
            <person name="Crous P."/>
            <person name="Grigoriev I."/>
        </authorList>
    </citation>
    <scope>NUCLEOTIDE SEQUENCE</scope>
    <source>
        <strain evidence="2">CBS 121739</strain>
    </source>
</reference>
<feature type="compositionally biased region" description="Polar residues" evidence="1">
    <location>
        <begin position="246"/>
        <end position="255"/>
    </location>
</feature>
<feature type="compositionally biased region" description="Low complexity" evidence="1">
    <location>
        <begin position="548"/>
        <end position="557"/>
    </location>
</feature>
<dbReference type="AlphaFoldDB" id="A0A6A6W2I0"/>
<organism evidence="2 3">
    <name type="scientific">Pseudovirgaria hyperparasitica</name>
    <dbReference type="NCBI Taxonomy" id="470096"/>
    <lineage>
        <taxon>Eukaryota</taxon>
        <taxon>Fungi</taxon>
        <taxon>Dikarya</taxon>
        <taxon>Ascomycota</taxon>
        <taxon>Pezizomycotina</taxon>
        <taxon>Dothideomycetes</taxon>
        <taxon>Dothideomycetes incertae sedis</taxon>
        <taxon>Acrospermales</taxon>
        <taxon>Acrospermaceae</taxon>
        <taxon>Pseudovirgaria</taxon>
    </lineage>
</organism>
<dbReference type="GeneID" id="54485634"/>
<dbReference type="Proteomes" id="UP000799437">
    <property type="component" value="Unassembled WGS sequence"/>
</dbReference>
<feature type="compositionally biased region" description="Polar residues" evidence="1">
    <location>
        <begin position="35"/>
        <end position="47"/>
    </location>
</feature>
<feature type="region of interest" description="Disordered" evidence="1">
    <location>
        <begin position="1"/>
        <end position="49"/>
    </location>
</feature>
<proteinExistence type="predicted"/>
<feature type="compositionally biased region" description="Low complexity" evidence="1">
    <location>
        <begin position="299"/>
        <end position="316"/>
    </location>
</feature>
<protein>
    <submittedName>
        <fullName evidence="2">Uncharacterized protein</fullName>
    </submittedName>
</protein>
<feature type="compositionally biased region" description="Polar residues" evidence="1">
    <location>
        <begin position="561"/>
        <end position="571"/>
    </location>
</feature>
<dbReference type="OrthoDB" id="3600083at2759"/>
<sequence>MSTNRSSGVRNLRAIFEQTSDVTTSPEPRGRSPAASITSDTSLSRPTSKIRASFVSVESSGFFPRETSAARSTSRHYDATSPLAQRRESFSLRQSRDIAQIEELKKTMSNEIEQRKMSVDMGVVDEVVPESAIGSGSTATPILEPTDKTVGAIDTQPPETAPHSTAAIEAEALPTSPDAPTTEPLTEKTNSSGPATEVEAPLINPDKPNSVKEETPAVTKPSDSTDTPAVSAGEASRATQEPVEQVTKSTSSTVPDATVEPPTAKPKADDTPAAAPAPVAEPEKKPEKKPEPAKSNGGSSIIAEAKAKLKATTTSKPAPIQTKATSVKPAVKSPTKTPTSATSKTAPVKPAPSTSKAPRASMSSSTSSSAKERLSGSTSTGSFVKPKPKSPTRPVQLPSHLTQPTASSAAKHEAEASVARKPAGRDRTSSFKPPAPVKKAPRASLPPQPSSRSESRTSTAAPDSGFLARMMRPTASSASKTHEKVEVKSPPRRAPAPAPASSKPKSGTGASTASKVKAKVDEGVSKVKEAVTSNGNGVHEESATNSKEGNTTENTGEATPDVTSNDLTAETPNFEGATIR</sequence>
<accession>A0A6A6W2I0</accession>
<evidence type="ECO:0000256" key="1">
    <source>
        <dbReference type="SAM" id="MobiDB-lite"/>
    </source>
</evidence>
<feature type="compositionally biased region" description="Low complexity" evidence="1">
    <location>
        <begin position="332"/>
        <end position="369"/>
    </location>
</feature>
<feature type="compositionally biased region" description="Polar residues" evidence="1">
    <location>
        <begin position="17"/>
        <end position="26"/>
    </location>
</feature>
<feature type="compositionally biased region" description="Basic and acidic residues" evidence="1">
    <location>
        <begin position="480"/>
        <end position="489"/>
    </location>
</feature>
<feature type="compositionally biased region" description="Low complexity" evidence="1">
    <location>
        <begin position="450"/>
        <end position="462"/>
    </location>
</feature>
<dbReference type="EMBL" id="ML996578">
    <property type="protein sequence ID" value="KAF2755231.1"/>
    <property type="molecule type" value="Genomic_DNA"/>
</dbReference>
<feature type="region of interest" description="Disordered" evidence="1">
    <location>
        <begin position="130"/>
        <end position="580"/>
    </location>
</feature>
<evidence type="ECO:0000313" key="2">
    <source>
        <dbReference type="EMBL" id="KAF2755231.1"/>
    </source>
</evidence>
<feature type="compositionally biased region" description="Low complexity" evidence="1">
    <location>
        <begin position="271"/>
        <end position="280"/>
    </location>
</feature>
<feature type="region of interest" description="Disordered" evidence="1">
    <location>
        <begin position="61"/>
        <end position="91"/>
    </location>
</feature>